<evidence type="ECO:0000313" key="2">
    <source>
        <dbReference type="Proteomes" id="UP000265520"/>
    </source>
</evidence>
<feature type="non-terminal residue" evidence="1">
    <location>
        <position position="61"/>
    </location>
</feature>
<evidence type="ECO:0000313" key="1">
    <source>
        <dbReference type="EMBL" id="MCI12548.1"/>
    </source>
</evidence>
<protein>
    <submittedName>
        <fullName evidence="1">Uncharacterized protein</fullName>
    </submittedName>
</protein>
<dbReference type="AlphaFoldDB" id="A0A392PKE9"/>
<organism evidence="1 2">
    <name type="scientific">Trifolium medium</name>
    <dbReference type="NCBI Taxonomy" id="97028"/>
    <lineage>
        <taxon>Eukaryota</taxon>
        <taxon>Viridiplantae</taxon>
        <taxon>Streptophyta</taxon>
        <taxon>Embryophyta</taxon>
        <taxon>Tracheophyta</taxon>
        <taxon>Spermatophyta</taxon>
        <taxon>Magnoliopsida</taxon>
        <taxon>eudicotyledons</taxon>
        <taxon>Gunneridae</taxon>
        <taxon>Pentapetalae</taxon>
        <taxon>rosids</taxon>
        <taxon>fabids</taxon>
        <taxon>Fabales</taxon>
        <taxon>Fabaceae</taxon>
        <taxon>Papilionoideae</taxon>
        <taxon>50 kb inversion clade</taxon>
        <taxon>NPAAA clade</taxon>
        <taxon>Hologalegina</taxon>
        <taxon>IRL clade</taxon>
        <taxon>Trifolieae</taxon>
        <taxon>Trifolium</taxon>
    </lineage>
</organism>
<reference evidence="1 2" key="1">
    <citation type="journal article" date="2018" name="Front. Plant Sci.">
        <title>Red Clover (Trifolium pratense) and Zigzag Clover (T. medium) - A Picture of Genomic Similarities and Differences.</title>
        <authorList>
            <person name="Dluhosova J."/>
            <person name="Istvanek J."/>
            <person name="Nedelnik J."/>
            <person name="Repkova J."/>
        </authorList>
    </citation>
    <scope>NUCLEOTIDE SEQUENCE [LARGE SCALE GENOMIC DNA]</scope>
    <source>
        <strain evidence="2">cv. 10/8</strain>
        <tissue evidence="1">Leaf</tissue>
    </source>
</reference>
<sequence length="61" mass="6706">MLVDRGGLWFRVSAVRYGVEGGRLKEGGRNGSSWWREVAKICDGVGGLGVDGLRIASRKQW</sequence>
<comment type="caution">
    <text evidence="1">The sequence shown here is derived from an EMBL/GenBank/DDBJ whole genome shotgun (WGS) entry which is preliminary data.</text>
</comment>
<dbReference type="EMBL" id="LXQA010084628">
    <property type="protein sequence ID" value="MCI12548.1"/>
    <property type="molecule type" value="Genomic_DNA"/>
</dbReference>
<dbReference type="Proteomes" id="UP000265520">
    <property type="component" value="Unassembled WGS sequence"/>
</dbReference>
<name>A0A392PKE9_9FABA</name>
<accession>A0A392PKE9</accession>
<proteinExistence type="predicted"/>
<keyword evidence="2" id="KW-1185">Reference proteome</keyword>